<dbReference type="InterPro" id="IPR015422">
    <property type="entry name" value="PyrdxlP-dep_Trfase_small"/>
</dbReference>
<dbReference type="InterPro" id="IPR015421">
    <property type="entry name" value="PyrdxlP-dep_Trfase_major"/>
</dbReference>
<dbReference type="Pfam" id="PF00155">
    <property type="entry name" value="Aminotran_1_2"/>
    <property type="match status" value="1"/>
</dbReference>
<protein>
    <recommendedName>
        <fullName evidence="7">Aminotransferase class I/classII large domain-containing protein</fullName>
    </recommendedName>
</protein>
<evidence type="ECO:0000313" key="8">
    <source>
        <dbReference type="EMBL" id="VFU66504.1"/>
    </source>
</evidence>
<name>A0A6N2NIQ2_SALVM</name>
<evidence type="ECO:0000256" key="3">
    <source>
        <dbReference type="ARBA" id="ARBA00009320"/>
    </source>
</evidence>
<dbReference type="GO" id="GO:0006572">
    <property type="term" value="P:L-tyrosine catabolic process"/>
    <property type="evidence" value="ECO:0007669"/>
    <property type="project" value="TreeGrafter"/>
</dbReference>
<gene>
    <name evidence="8" type="ORF">SVIM_LOCUS516904</name>
</gene>
<evidence type="ECO:0000259" key="7">
    <source>
        <dbReference type="Pfam" id="PF00155"/>
    </source>
</evidence>
<dbReference type="InterPro" id="IPR015424">
    <property type="entry name" value="PyrdxlP-dep_Trfase"/>
</dbReference>
<dbReference type="GO" id="GO:0046394">
    <property type="term" value="P:carboxylic acid biosynthetic process"/>
    <property type="evidence" value="ECO:0007669"/>
    <property type="project" value="UniProtKB-ARBA"/>
</dbReference>
<dbReference type="NCBIfam" id="TIGR01265">
    <property type="entry name" value="tyr_nico_aTase"/>
    <property type="match status" value="1"/>
</dbReference>
<dbReference type="PANTHER" id="PTHR45744">
    <property type="entry name" value="TYROSINE AMINOTRANSFERASE"/>
    <property type="match status" value="1"/>
</dbReference>
<keyword evidence="4" id="KW-0032">Aminotransferase</keyword>
<accession>A0A6N2NIQ2</accession>
<dbReference type="GO" id="GO:0004838">
    <property type="term" value="F:L-tyrosine-2-oxoglutarate transaminase activity"/>
    <property type="evidence" value="ECO:0007669"/>
    <property type="project" value="TreeGrafter"/>
</dbReference>
<sequence length="742" mass="81728">MENGTVNGYEMDTPKNITIKGILSLLMESIDGNNHSRSVISLGMGDPTAHSCFHTTHVAPEAVVDALQSGKAIAEHLSRDLPYKLSSDDVFITSGCTQAIDVALAMLARPGANILLPRPGFPIYELCAAFRHLEVRHFDLLPEKGWEVDLDTIEALADQNTVAVVIINPGNPCGNVYSYQHLKKIAETAEKLKVLVIADEVYGHLVFGRNPFVPMGVFGSIVPVLTLGSLSKRWIVPGWRLGWFVTSDPSGMFRNPKVVERIKKYFDILGGPATFIQAAVPGILELTDEVFFKKTINILKQSSDICFDRLKEIPCISCPYKPEGSMAMMMKLNLSLLEDISDDIDFCFKLAREELVIILPGTAVGLKNWLRITFAADPVALEEALGRVKSFCQRHSKQSPAKLVVMKTMLLIKHNLSVALFMFCFDNKEVENGSEFKVRVFSSSSELLESLHEKWGSVKKQPYPAMYSSVYGGIILDPAMMVIPMDDHMVHRGHDRFLRSASKARIASPFPCSSLRSILIQMATASKCKKGTLRYWLSAGPGNFLLSPAGCPASAFYAVVIDEDFSQRREGVKVITSTIPMKSALFATMKNVNYLPNVLSVMEAEDQGAFASIWIDEKGYVAEGPNVNVAFISQDKELILPPFDNILSGCTALRLLQLAPKLIEQGRLKSVKTGNLTLMEAKGAAEMMYVGSTLPILPIVMWDEQPIGDGKVGELTMALSDLLWDDMVAGPGTLRIPLPYEE</sequence>
<dbReference type="InterPro" id="IPR005958">
    <property type="entry name" value="TyrNic_aminoTrfase"/>
</dbReference>
<dbReference type="PANTHER" id="PTHR45744:SF2">
    <property type="entry name" value="TYROSINE AMINOTRANSFERASE"/>
    <property type="match status" value="1"/>
</dbReference>
<dbReference type="Gene3D" id="3.40.640.10">
    <property type="entry name" value="Type I PLP-dependent aspartate aminotransferase-like (Major domain)"/>
    <property type="match status" value="1"/>
</dbReference>
<keyword evidence="5" id="KW-0808">Transferase</keyword>
<dbReference type="EMBL" id="CAADRP010002362">
    <property type="protein sequence ID" value="VFU66504.1"/>
    <property type="molecule type" value="Genomic_DNA"/>
</dbReference>
<dbReference type="Gene3D" id="3.90.1150.10">
    <property type="entry name" value="Aspartate Aminotransferase, domain 1"/>
    <property type="match status" value="1"/>
</dbReference>
<dbReference type="InterPro" id="IPR043131">
    <property type="entry name" value="BCAT-like_N"/>
</dbReference>
<dbReference type="InterPro" id="IPR001544">
    <property type="entry name" value="Aminotrans_IV"/>
</dbReference>
<dbReference type="Pfam" id="PF01063">
    <property type="entry name" value="Aminotran_4"/>
    <property type="match status" value="1"/>
</dbReference>
<comment type="similarity">
    <text evidence="3">Belongs to the class-IV pyridoxal-phosphate-dependent aminotransferase family.</text>
</comment>
<keyword evidence="6" id="KW-0663">Pyridoxal phosphate</keyword>
<comment type="similarity">
    <text evidence="2">Belongs to the class-I pyridoxal-phosphate-dependent aminotransferase family.</text>
</comment>
<dbReference type="GO" id="GO:0008652">
    <property type="term" value="P:amino acid biosynthetic process"/>
    <property type="evidence" value="ECO:0007669"/>
    <property type="project" value="UniProtKB-ARBA"/>
</dbReference>
<comment type="cofactor">
    <cofactor evidence="1">
        <name>pyridoxal 5'-phosphate</name>
        <dbReference type="ChEBI" id="CHEBI:597326"/>
    </cofactor>
</comment>
<dbReference type="SUPFAM" id="SSF53383">
    <property type="entry name" value="PLP-dependent transferases"/>
    <property type="match status" value="1"/>
</dbReference>
<dbReference type="InterPro" id="IPR004839">
    <property type="entry name" value="Aminotransferase_I/II_large"/>
</dbReference>
<dbReference type="Gene3D" id="3.30.470.10">
    <property type="match status" value="1"/>
</dbReference>
<reference evidence="8" key="1">
    <citation type="submission" date="2019-03" db="EMBL/GenBank/DDBJ databases">
        <authorList>
            <person name="Mank J."/>
            <person name="Almeida P."/>
        </authorList>
    </citation>
    <scope>NUCLEOTIDE SEQUENCE</scope>
    <source>
        <strain evidence="8">78183</strain>
    </source>
</reference>
<dbReference type="CDD" id="cd00609">
    <property type="entry name" value="AAT_like"/>
    <property type="match status" value="1"/>
</dbReference>
<feature type="domain" description="Aminotransferase class I/classII large" evidence="7">
    <location>
        <begin position="70"/>
        <end position="387"/>
    </location>
</feature>
<dbReference type="Gene3D" id="3.20.10.10">
    <property type="entry name" value="D-amino Acid Aminotransferase, subunit A, domain 2"/>
    <property type="match status" value="1"/>
</dbReference>
<dbReference type="AlphaFoldDB" id="A0A6N2NIQ2"/>
<dbReference type="SUPFAM" id="SSF56752">
    <property type="entry name" value="D-aminoacid aminotransferase-like PLP-dependent enzymes"/>
    <property type="match status" value="1"/>
</dbReference>
<dbReference type="FunFam" id="3.40.640.10:FF:000048">
    <property type="entry name" value="tyrosine aminotransferase"/>
    <property type="match status" value="1"/>
</dbReference>
<evidence type="ECO:0000256" key="4">
    <source>
        <dbReference type="ARBA" id="ARBA00022576"/>
    </source>
</evidence>
<dbReference type="FunFam" id="3.90.1150.10:FF:000040">
    <property type="entry name" value="Tyrosine aminotransferase"/>
    <property type="match status" value="1"/>
</dbReference>
<dbReference type="FunFam" id="3.20.10.10:FF:000002">
    <property type="entry name" value="D-alanine aminotransferase"/>
    <property type="match status" value="1"/>
</dbReference>
<evidence type="ECO:0000256" key="1">
    <source>
        <dbReference type="ARBA" id="ARBA00001933"/>
    </source>
</evidence>
<dbReference type="InterPro" id="IPR036038">
    <property type="entry name" value="Aminotransferase-like"/>
</dbReference>
<evidence type="ECO:0000256" key="2">
    <source>
        <dbReference type="ARBA" id="ARBA00007441"/>
    </source>
</evidence>
<evidence type="ECO:0000256" key="6">
    <source>
        <dbReference type="ARBA" id="ARBA00022898"/>
    </source>
</evidence>
<proteinExistence type="inferred from homology"/>
<organism evidence="8">
    <name type="scientific">Salix viminalis</name>
    <name type="common">Common osier</name>
    <name type="synonym">Basket willow</name>
    <dbReference type="NCBI Taxonomy" id="40686"/>
    <lineage>
        <taxon>Eukaryota</taxon>
        <taxon>Viridiplantae</taxon>
        <taxon>Streptophyta</taxon>
        <taxon>Embryophyta</taxon>
        <taxon>Tracheophyta</taxon>
        <taxon>Spermatophyta</taxon>
        <taxon>Magnoliopsida</taxon>
        <taxon>eudicotyledons</taxon>
        <taxon>Gunneridae</taxon>
        <taxon>Pentapetalae</taxon>
        <taxon>rosids</taxon>
        <taxon>fabids</taxon>
        <taxon>Malpighiales</taxon>
        <taxon>Salicaceae</taxon>
        <taxon>Saliceae</taxon>
        <taxon>Salix</taxon>
    </lineage>
</organism>
<dbReference type="InterPro" id="IPR043132">
    <property type="entry name" value="BCAT-like_C"/>
</dbReference>
<evidence type="ECO:0000256" key="5">
    <source>
        <dbReference type="ARBA" id="ARBA00022679"/>
    </source>
</evidence>
<dbReference type="GO" id="GO:0030170">
    <property type="term" value="F:pyridoxal phosphate binding"/>
    <property type="evidence" value="ECO:0007669"/>
    <property type="project" value="InterPro"/>
</dbReference>